<gene>
    <name evidence="1" type="ORF">HNQ99_003355</name>
</gene>
<reference evidence="1 2" key="1">
    <citation type="submission" date="2020-08" db="EMBL/GenBank/DDBJ databases">
        <title>Genomic Encyclopedia of Type Strains, Phase IV (KMG-IV): sequencing the most valuable type-strain genomes for metagenomic binning, comparative biology and taxonomic classification.</title>
        <authorList>
            <person name="Goeker M."/>
        </authorList>
    </citation>
    <scope>NUCLEOTIDE SEQUENCE [LARGE SCALE GENOMIC DNA]</scope>
    <source>
        <strain evidence="1 2">DSM 7465</strain>
    </source>
</reference>
<keyword evidence="1" id="KW-0503">Monooxygenase</keyword>
<dbReference type="Gene3D" id="3.30.70.100">
    <property type="match status" value="1"/>
</dbReference>
<dbReference type="AlphaFoldDB" id="A0A840HZK7"/>
<keyword evidence="2" id="KW-1185">Reference proteome</keyword>
<dbReference type="InterPro" id="IPR011008">
    <property type="entry name" value="Dimeric_a/b-barrel"/>
</dbReference>
<dbReference type="Proteomes" id="UP000575068">
    <property type="component" value="Unassembled WGS sequence"/>
</dbReference>
<dbReference type="SUPFAM" id="SSF54909">
    <property type="entry name" value="Dimeric alpha+beta barrel"/>
    <property type="match status" value="1"/>
</dbReference>
<dbReference type="GO" id="GO:0004497">
    <property type="term" value="F:monooxygenase activity"/>
    <property type="evidence" value="ECO:0007669"/>
    <property type="project" value="UniProtKB-KW"/>
</dbReference>
<comment type="caution">
    <text evidence="1">The sequence shown here is derived from an EMBL/GenBank/DDBJ whole genome shotgun (WGS) entry which is preliminary data.</text>
</comment>
<name>A0A840HZK7_9SPHN</name>
<accession>A0A840HZK7</accession>
<evidence type="ECO:0000313" key="2">
    <source>
        <dbReference type="Proteomes" id="UP000575068"/>
    </source>
</evidence>
<sequence>MTEKSPFTRDRNLFAVHWKVDPARREEFLKLFEGVCEEAKPYYYRGCTFAFQGWARDPNEFVVFASWDEDVAMELRGVPEFQEYNRKMLDCCTEPVQMEQFSGMNMDRSIFDAFPVGASSVHKFGDKNPFIIR</sequence>
<proteinExistence type="predicted"/>
<dbReference type="RefSeq" id="WP_184477592.1">
    <property type="nucleotide sequence ID" value="NZ_JACHOV010000026.1"/>
</dbReference>
<dbReference type="EMBL" id="JACHOV010000026">
    <property type="protein sequence ID" value="MBB4643017.1"/>
    <property type="molecule type" value="Genomic_DNA"/>
</dbReference>
<organism evidence="1 2">
    <name type="scientific">Rhizorhapis suberifaciens</name>
    <name type="common">corky root of lettuce</name>
    <dbReference type="NCBI Taxonomy" id="13656"/>
    <lineage>
        <taxon>Bacteria</taxon>
        <taxon>Pseudomonadati</taxon>
        <taxon>Pseudomonadota</taxon>
        <taxon>Alphaproteobacteria</taxon>
        <taxon>Sphingomonadales</taxon>
        <taxon>Sphingomonadaceae</taxon>
        <taxon>Rhizorhapis</taxon>
    </lineage>
</organism>
<protein>
    <submittedName>
        <fullName evidence="1">Quinol monooxygenase YgiN</fullName>
    </submittedName>
</protein>
<keyword evidence="1" id="KW-0560">Oxidoreductase</keyword>
<evidence type="ECO:0000313" key="1">
    <source>
        <dbReference type="EMBL" id="MBB4643017.1"/>
    </source>
</evidence>